<dbReference type="OrthoDB" id="9775927at2"/>
<dbReference type="STRING" id="394096.DB31_0120"/>
<gene>
    <name evidence="1" type="ORF">DB31_0120</name>
</gene>
<dbReference type="Proteomes" id="UP000028725">
    <property type="component" value="Unassembled WGS sequence"/>
</dbReference>
<evidence type="ECO:0008006" key="3">
    <source>
        <dbReference type="Google" id="ProtNLM"/>
    </source>
</evidence>
<dbReference type="Pfam" id="PF05019">
    <property type="entry name" value="Coq4"/>
    <property type="match status" value="1"/>
</dbReference>
<dbReference type="EMBL" id="JMCB01000001">
    <property type="protein sequence ID" value="KFE71859.1"/>
    <property type="molecule type" value="Genomic_DNA"/>
</dbReference>
<sequence length="235" mass="27323">MLSILENRSLLPRRTIRPKSLLLALQTSNDPSRFGDFQIYKLDAMDYIGPPEIQKRLEAVRGYLPKVDRGALRQMPDGTLGREYMRFLDDNKLNPFEISDDDHYLQEVFKRNTFAVRFTAMHDMYHLLLGFETTMPGEYSVTAFAEAQNCSLPPEIVPLFKAGFHVYKLLKPDRAKELQAGWDLGFKLGKTVRFMCDLKFEDMWERPIDDVRRELGIPDIKPQFWRHGTGPSIYA</sequence>
<evidence type="ECO:0000313" key="1">
    <source>
        <dbReference type="EMBL" id="KFE71859.1"/>
    </source>
</evidence>
<keyword evidence="2" id="KW-1185">Reference proteome</keyword>
<comment type="caution">
    <text evidence="1">The sequence shown here is derived from an EMBL/GenBank/DDBJ whole genome shotgun (WGS) entry which is preliminary data.</text>
</comment>
<dbReference type="AlphaFoldDB" id="A0A085WVZ6"/>
<dbReference type="RefSeq" id="WP_052419606.1">
    <property type="nucleotide sequence ID" value="NZ_JMCB01000001.1"/>
</dbReference>
<evidence type="ECO:0000313" key="2">
    <source>
        <dbReference type="Proteomes" id="UP000028725"/>
    </source>
</evidence>
<protein>
    <recommendedName>
        <fullName evidence="3">Coenzyme Q (Ubiquinone) biosynthesis protein Coq4</fullName>
    </recommendedName>
</protein>
<organism evidence="1 2">
    <name type="scientific">Hyalangium minutum</name>
    <dbReference type="NCBI Taxonomy" id="394096"/>
    <lineage>
        <taxon>Bacteria</taxon>
        <taxon>Pseudomonadati</taxon>
        <taxon>Myxococcota</taxon>
        <taxon>Myxococcia</taxon>
        <taxon>Myxococcales</taxon>
        <taxon>Cystobacterineae</taxon>
        <taxon>Archangiaceae</taxon>
        <taxon>Hyalangium</taxon>
    </lineage>
</organism>
<accession>A0A085WVZ6</accession>
<dbReference type="GO" id="GO:0006744">
    <property type="term" value="P:ubiquinone biosynthetic process"/>
    <property type="evidence" value="ECO:0007669"/>
    <property type="project" value="InterPro"/>
</dbReference>
<name>A0A085WVZ6_9BACT</name>
<dbReference type="PANTHER" id="PTHR12922">
    <property type="entry name" value="UBIQUINONE BIOSYNTHESIS PROTEIN"/>
    <property type="match status" value="1"/>
</dbReference>
<dbReference type="InterPro" id="IPR007715">
    <property type="entry name" value="Coq4"/>
</dbReference>
<reference evidence="1 2" key="1">
    <citation type="submission" date="2014-04" db="EMBL/GenBank/DDBJ databases">
        <title>Genome assembly of Hyalangium minutum DSM 14724.</title>
        <authorList>
            <person name="Sharma G."/>
            <person name="Subramanian S."/>
        </authorList>
    </citation>
    <scope>NUCLEOTIDE SEQUENCE [LARGE SCALE GENOMIC DNA]</scope>
    <source>
        <strain evidence="1 2">DSM 14724</strain>
    </source>
</reference>
<dbReference type="PANTHER" id="PTHR12922:SF7">
    <property type="entry name" value="UBIQUINONE BIOSYNTHESIS PROTEIN COQ4 HOMOLOG, MITOCHONDRIAL"/>
    <property type="match status" value="1"/>
</dbReference>
<proteinExistence type="predicted"/>